<evidence type="ECO:0000256" key="7">
    <source>
        <dbReference type="ARBA" id="ARBA00022692"/>
    </source>
</evidence>
<evidence type="ECO:0000313" key="11">
    <source>
        <dbReference type="EMBL" id="SDD14463.1"/>
    </source>
</evidence>
<keyword evidence="9 10" id="KW-0472">Membrane</keyword>
<keyword evidence="7 10" id="KW-0812">Transmembrane</keyword>
<evidence type="ECO:0000256" key="8">
    <source>
        <dbReference type="ARBA" id="ARBA00022989"/>
    </source>
</evidence>
<evidence type="ECO:0000313" key="12">
    <source>
        <dbReference type="Proteomes" id="UP000199060"/>
    </source>
</evidence>
<dbReference type="EMBL" id="FNAC01000016">
    <property type="protein sequence ID" value="SDD14463.1"/>
    <property type="molecule type" value="Genomic_DNA"/>
</dbReference>
<dbReference type="GO" id="GO:0016020">
    <property type="term" value="C:membrane"/>
    <property type="evidence" value="ECO:0007669"/>
    <property type="project" value="UniProtKB-SubCell"/>
</dbReference>
<evidence type="ECO:0000256" key="3">
    <source>
        <dbReference type="ARBA" id="ARBA00004991"/>
    </source>
</evidence>
<proteinExistence type="inferred from homology"/>
<evidence type="ECO:0000256" key="10">
    <source>
        <dbReference type="SAM" id="Phobius"/>
    </source>
</evidence>
<keyword evidence="6 11" id="KW-0808">Transferase</keyword>
<accession>A0A1G6SCK4</accession>
<evidence type="ECO:0000256" key="4">
    <source>
        <dbReference type="ARBA" id="ARBA00006739"/>
    </source>
</evidence>
<comment type="subcellular location">
    <subcellularLocation>
        <location evidence="1">Membrane</location>
        <topology evidence="1">Multi-pass membrane protein</topology>
    </subcellularLocation>
</comment>
<dbReference type="AlphaFoldDB" id="A0A1G6SCK4"/>
<comment type="similarity">
    <text evidence="4">Belongs to the glycosyltransferase 2 family.</text>
</comment>
<evidence type="ECO:0000256" key="5">
    <source>
        <dbReference type="ARBA" id="ARBA00022676"/>
    </source>
</evidence>
<dbReference type="Proteomes" id="UP000199060">
    <property type="component" value="Unassembled WGS sequence"/>
</dbReference>
<reference evidence="12" key="1">
    <citation type="submission" date="2016-10" db="EMBL/GenBank/DDBJ databases">
        <authorList>
            <person name="Varghese N."/>
            <person name="Submissions S."/>
        </authorList>
    </citation>
    <scope>NUCLEOTIDE SEQUENCE [LARGE SCALE GENOMIC DNA]</scope>
    <source>
        <strain evidence="12">DSM 23095</strain>
    </source>
</reference>
<dbReference type="SUPFAM" id="SSF53448">
    <property type="entry name" value="Nucleotide-diphospho-sugar transferases"/>
    <property type="match status" value="1"/>
</dbReference>
<dbReference type="InterPro" id="IPR029044">
    <property type="entry name" value="Nucleotide-diphossugar_trans"/>
</dbReference>
<evidence type="ECO:0000256" key="1">
    <source>
        <dbReference type="ARBA" id="ARBA00004141"/>
    </source>
</evidence>
<name>A0A1G6SCK4_9BACT</name>
<sequence length="367" mass="41539">MIFAFGLIGLLIAQFVILLLRVGLFFQKHQGNLTDLPLVSILIAVRNEERDLPKLLKSLERIDYPEEKLQFLFADDASSDRSLDLLNAWCQSRANRKVLELKEQEERGKRKVNPKAQALANLGTLARGEFLFFTDADCQVPKTWIKELLTCFEENTGMVLGITQVKGQGIFAKMQETDWWLTLGLVKIAADLGISTTGLGNNMVIKSKAYVDCGGFEALPFSLTEDLEMSRAIRKAGYSIRSQISPEALVDTKSESSLPALLSQRKRWMSGVMSLDLFWKIALGIQVLYFPALIYLLIFSPQLGLIFGAIKWGLQSLFLRQVANKAGKELAFSFLLLFEIYFVLLSVMTILYYFWPSATEWKSREYS</sequence>
<dbReference type="OrthoDB" id="9800276at2"/>
<dbReference type="STRING" id="686796.SAMN04488104_101657"/>
<feature type="transmembrane region" description="Helical" evidence="10">
    <location>
        <begin position="6"/>
        <end position="26"/>
    </location>
</feature>
<dbReference type="Gene3D" id="3.90.550.10">
    <property type="entry name" value="Spore Coat Polysaccharide Biosynthesis Protein SpsA, Chain A"/>
    <property type="match status" value="1"/>
</dbReference>
<keyword evidence="5" id="KW-0328">Glycosyltransferase</keyword>
<dbReference type="InterPro" id="IPR025993">
    <property type="entry name" value="Ceramide_glucosylTrfase"/>
</dbReference>
<organism evidence="11 12">
    <name type="scientific">Algoriphagus faecimaris</name>
    <dbReference type="NCBI Taxonomy" id="686796"/>
    <lineage>
        <taxon>Bacteria</taxon>
        <taxon>Pseudomonadati</taxon>
        <taxon>Bacteroidota</taxon>
        <taxon>Cytophagia</taxon>
        <taxon>Cytophagales</taxon>
        <taxon>Cyclobacteriaceae</taxon>
        <taxon>Algoriphagus</taxon>
    </lineage>
</organism>
<dbReference type="GO" id="GO:0016757">
    <property type="term" value="F:glycosyltransferase activity"/>
    <property type="evidence" value="ECO:0007669"/>
    <property type="project" value="UniProtKB-KW"/>
</dbReference>
<keyword evidence="8 10" id="KW-1133">Transmembrane helix</keyword>
<comment type="pathway">
    <text evidence="2">Lipid metabolism; sphingolipid metabolism.</text>
</comment>
<evidence type="ECO:0000256" key="2">
    <source>
        <dbReference type="ARBA" id="ARBA00004760"/>
    </source>
</evidence>
<evidence type="ECO:0000256" key="6">
    <source>
        <dbReference type="ARBA" id="ARBA00022679"/>
    </source>
</evidence>
<feature type="transmembrane region" description="Helical" evidence="10">
    <location>
        <begin position="330"/>
        <end position="355"/>
    </location>
</feature>
<dbReference type="Pfam" id="PF13506">
    <property type="entry name" value="Glyco_transf_21"/>
    <property type="match status" value="1"/>
</dbReference>
<protein>
    <submittedName>
        <fullName evidence="11">Glycosyltransferase, catalytic subunit of cellulose synthase and poly-beta-1,6-N-acetylglucosamine synthase</fullName>
    </submittedName>
</protein>
<gene>
    <name evidence="11" type="ORF">SAMN04488104_101657</name>
</gene>
<dbReference type="PANTHER" id="PTHR43630:SF1">
    <property type="entry name" value="POLY-BETA-1,6-N-ACETYL-D-GLUCOSAMINE SYNTHASE"/>
    <property type="match status" value="1"/>
</dbReference>
<feature type="transmembrane region" description="Helical" evidence="10">
    <location>
        <begin position="277"/>
        <end position="298"/>
    </location>
</feature>
<keyword evidence="12" id="KW-1185">Reference proteome</keyword>
<evidence type="ECO:0000256" key="9">
    <source>
        <dbReference type="ARBA" id="ARBA00023136"/>
    </source>
</evidence>
<comment type="pathway">
    <text evidence="3">Sphingolipid metabolism.</text>
</comment>
<dbReference type="RefSeq" id="WP_139162707.1">
    <property type="nucleotide sequence ID" value="NZ_FNAC01000016.1"/>
</dbReference>
<dbReference type="PANTHER" id="PTHR43630">
    <property type="entry name" value="POLY-BETA-1,6-N-ACETYL-D-GLUCOSAMINE SYNTHASE"/>
    <property type="match status" value="1"/>
</dbReference>